<dbReference type="RefSeq" id="WP_071468175.1">
    <property type="nucleotide sequence ID" value="NZ_MEHT01000001.1"/>
</dbReference>
<keyword evidence="3" id="KW-1185">Reference proteome</keyword>
<evidence type="ECO:0000256" key="1">
    <source>
        <dbReference type="SAM" id="Phobius"/>
    </source>
</evidence>
<evidence type="ECO:0000313" key="2">
    <source>
        <dbReference type="EMBL" id="PZX45964.1"/>
    </source>
</evidence>
<comment type="caution">
    <text evidence="2">The sequence shown here is derived from an EMBL/GenBank/DDBJ whole genome shotgun (WGS) entry which is preliminary data.</text>
</comment>
<gene>
    <name evidence="2" type="ORF">LY56_01527</name>
</gene>
<keyword evidence="1" id="KW-1133">Transmembrane helix</keyword>
<reference evidence="2 3" key="1">
    <citation type="submission" date="2018-06" db="EMBL/GenBank/DDBJ databases">
        <title>Genomic Encyclopedia of Archaeal and Bacterial Type Strains, Phase II (KMG-II): from individual species to whole genera.</title>
        <authorList>
            <person name="Goeker M."/>
        </authorList>
    </citation>
    <scope>NUCLEOTIDE SEQUENCE [LARGE SCALE GENOMIC DNA]</scope>
    <source>
        <strain evidence="2 3">DSM 13087</strain>
    </source>
</reference>
<sequence length="148" mass="16185">MQVQVQNDTEKIRAPKDRLADRQARVGIIANLVDLPCPVAPARDVWTRWPNLQSARRKKQRVAVRPDQADLEDAVLSGALLAAFAREIRAEAHGRGPSKTVFRYDRDALANMTAAGVGGWRKRGARALPLAAFGGVALGLGAVWWLLL</sequence>
<keyword evidence="1" id="KW-0812">Transmembrane</keyword>
<dbReference type="EMBL" id="QKZQ01000005">
    <property type="protein sequence ID" value="PZX45964.1"/>
    <property type="molecule type" value="Genomic_DNA"/>
</dbReference>
<feature type="transmembrane region" description="Helical" evidence="1">
    <location>
        <begin position="127"/>
        <end position="147"/>
    </location>
</feature>
<dbReference type="OrthoDB" id="7877158at2"/>
<name>A0A2W7QBC9_9RHOB</name>
<accession>A0A2W7QBC9</accession>
<dbReference type="AlphaFoldDB" id="A0A2W7QBC9"/>
<keyword evidence="1" id="KW-0472">Membrane</keyword>
<dbReference type="Proteomes" id="UP000249364">
    <property type="component" value="Unassembled WGS sequence"/>
</dbReference>
<proteinExistence type="predicted"/>
<organism evidence="2 3">
    <name type="scientific">Roseinatronobacter thiooxidans</name>
    <dbReference type="NCBI Taxonomy" id="121821"/>
    <lineage>
        <taxon>Bacteria</taxon>
        <taxon>Pseudomonadati</taxon>
        <taxon>Pseudomonadota</taxon>
        <taxon>Alphaproteobacteria</taxon>
        <taxon>Rhodobacterales</taxon>
        <taxon>Paracoccaceae</taxon>
        <taxon>Roseinatronobacter</taxon>
    </lineage>
</organism>
<protein>
    <submittedName>
        <fullName evidence="2">Uncharacterized protein</fullName>
    </submittedName>
</protein>
<evidence type="ECO:0000313" key="3">
    <source>
        <dbReference type="Proteomes" id="UP000249364"/>
    </source>
</evidence>
<dbReference type="STRING" id="121821.GCA_001870675_00315"/>